<evidence type="ECO:0000313" key="4">
    <source>
        <dbReference type="EMBL" id="KJY77502.1"/>
    </source>
</evidence>
<dbReference type="SUPFAM" id="SSF52218">
    <property type="entry name" value="Flavoproteins"/>
    <property type="match status" value="1"/>
</dbReference>
<dbReference type="InterPro" id="IPR029039">
    <property type="entry name" value="Flavoprotein-like_sf"/>
</dbReference>
<protein>
    <submittedName>
        <fullName evidence="4">Oxidoreductase</fullName>
    </submittedName>
</protein>
<organism evidence="4">
    <name type="scientific">Vibrio coralliilyticus</name>
    <dbReference type="NCBI Taxonomy" id="190893"/>
    <lineage>
        <taxon>Bacteria</taxon>
        <taxon>Pseudomonadati</taxon>
        <taxon>Pseudomonadota</taxon>
        <taxon>Gammaproteobacteria</taxon>
        <taxon>Vibrionales</taxon>
        <taxon>Vibrionaceae</taxon>
        <taxon>Vibrio</taxon>
    </lineage>
</organism>
<evidence type="ECO:0000259" key="3">
    <source>
        <dbReference type="Pfam" id="PF02525"/>
    </source>
</evidence>
<proteinExistence type="inferred from homology"/>
<dbReference type="PANTHER" id="PTHR10204:SF34">
    <property type="entry name" value="NAD(P)H DEHYDROGENASE [QUINONE] 1 ISOFORM 1"/>
    <property type="match status" value="1"/>
</dbReference>
<gene>
    <name evidence="4" type="ORF">TW71_00240</name>
</gene>
<evidence type="ECO:0000256" key="2">
    <source>
        <dbReference type="ARBA" id="ARBA00023002"/>
    </source>
</evidence>
<feature type="domain" description="Flavodoxin-like fold" evidence="3">
    <location>
        <begin position="2"/>
        <end position="183"/>
    </location>
</feature>
<dbReference type="Gene3D" id="3.40.50.360">
    <property type="match status" value="1"/>
</dbReference>
<reference evidence="4" key="1">
    <citation type="journal article" date="2015" name="BMC Genomics">
        <title>Genome mining reveals unlocked bioactive potential of marine Gram-negative bacteria.</title>
        <authorList>
            <person name="Machado H."/>
            <person name="Sonnenschein E.C."/>
            <person name="Melchiorsen J."/>
            <person name="Gram L."/>
        </authorList>
    </citation>
    <scope>NUCLEOTIDE SEQUENCE</scope>
    <source>
        <strain evidence="4">S2052</strain>
    </source>
</reference>
<dbReference type="PANTHER" id="PTHR10204">
    <property type="entry name" value="NAD P H OXIDOREDUCTASE-RELATED"/>
    <property type="match status" value="1"/>
</dbReference>
<dbReference type="EMBL" id="JXXR01000001">
    <property type="protein sequence ID" value="KJY77502.1"/>
    <property type="molecule type" value="Genomic_DNA"/>
</dbReference>
<name>A0A837GAY3_9VIBR</name>
<dbReference type="AlphaFoldDB" id="A0A837GAY3"/>
<keyword evidence="2" id="KW-0560">Oxidoreductase</keyword>
<dbReference type="InterPro" id="IPR003680">
    <property type="entry name" value="Flavodoxin_fold"/>
</dbReference>
<dbReference type="GO" id="GO:0005829">
    <property type="term" value="C:cytosol"/>
    <property type="evidence" value="ECO:0007669"/>
    <property type="project" value="TreeGrafter"/>
</dbReference>
<sequence>MKNVLLLNGNPKRQSLCHTISDAYQSGVAPAHHVRRFDLGSMTFDPDLSGGYDSSKTLEPSLQEFQEMLLWADHITIVSPIWWGGIPAKLKGLIDRSLLPGLAFKYESGNPNVIPLLEGKTSQLILTMDAPEEYAQVQADPVLAQLNQFTLQFCGIECLEPVFLCSASFVDNDKIVDWQANVRELASRMV</sequence>
<accession>A0A837GAY3</accession>
<dbReference type="InterPro" id="IPR051545">
    <property type="entry name" value="NAD(P)H_dehydrogenase_qn"/>
</dbReference>
<evidence type="ECO:0000256" key="1">
    <source>
        <dbReference type="ARBA" id="ARBA00006252"/>
    </source>
</evidence>
<comment type="caution">
    <text evidence="4">The sequence shown here is derived from an EMBL/GenBank/DDBJ whole genome shotgun (WGS) entry which is preliminary data.</text>
</comment>
<dbReference type="Pfam" id="PF02525">
    <property type="entry name" value="Flavodoxin_2"/>
    <property type="match status" value="1"/>
</dbReference>
<comment type="similarity">
    <text evidence="1">Belongs to the NAD(P)H dehydrogenase (quinone) family.</text>
</comment>
<dbReference type="GO" id="GO:0003955">
    <property type="term" value="F:NAD(P)H dehydrogenase (quinone) activity"/>
    <property type="evidence" value="ECO:0007669"/>
    <property type="project" value="TreeGrafter"/>
</dbReference>